<feature type="region of interest" description="Disordered" evidence="1">
    <location>
        <begin position="140"/>
        <end position="199"/>
    </location>
</feature>
<keyword evidence="3" id="KW-1185">Reference proteome</keyword>
<evidence type="ECO:0000313" key="3">
    <source>
        <dbReference type="Proteomes" id="UP001501666"/>
    </source>
</evidence>
<evidence type="ECO:0000256" key="1">
    <source>
        <dbReference type="SAM" id="MobiDB-lite"/>
    </source>
</evidence>
<name>A0ABN3T5H1_9ACTN</name>
<dbReference type="RefSeq" id="WP_346154454.1">
    <property type="nucleotide sequence ID" value="NZ_BAAATE010000034.1"/>
</dbReference>
<sequence length="199" mass="20904">MLELDLDSARAERGAAAAAFFPLRFRGEQICMLPTELPLDVLEPLTEIAVDIPLVVRTAIDAAKGQSPEQATMSVLDMIVDQLIMNKRLPDQLMVAAKNMARRLLGEDGYTRFLAARPSVPDVVALVQGLMRIYRLRLGESSPSSGSSNGGTISTPTSPTTIPASTPAELGGAPASPASSESVASSPELTGFPPMPSSA</sequence>
<organism evidence="2 3">
    <name type="scientific">Nonomuraea recticatena</name>
    <dbReference type="NCBI Taxonomy" id="46178"/>
    <lineage>
        <taxon>Bacteria</taxon>
        <taxon>Bacillati</taxon>
        <taxon>Actinomycetota</taxon>
        <taxon>Actinomycetes</taxon>
        <taxon>Streptosporangiales</taxon>
        <taxon>Streptosporangiaceae</taxon>
        <taxon>Nonomuraea</taxon>
    </lineage>
</organism>
<comment type="caution">
    <text evidence="2">The sequence shown here is derived from an EMBL/GenBank/DDBJ whole genome shotgun (WGS) entry which is preliminary data.</text>
</comment>
<proteinExistence type="predicted"/>
<reference evidence="2 3" key="1">
    <citation type="journal article" date="2019" name="Int. J. Syst. Evol. Microbiol.">
        <title>The Global Catalogue of Microorganisms (GCM) 10K type strain sequencing project: providing services to taxonomists for standard genome sequencing and annotation.</title>
        <authorList>
            <consortium name="The Broad Institute Genomics Platform"/>
            <consortium name="The Broad Institute Genome Sequencing Center for Infectious Disease"/>
            <person name="Wu L."/>
            <person name="Ma J."/>
        </authorList>
    </citation>
    <scope>NUCLEOTIDE SEQUENCE [LARGE SCALE GENOMIC DNA]</scope>
    <source>
        <strain evidence="2 3">JCM 6835</strain>
    </source>
</reference>
<feature type="compositionally biased region" description="Low complexity" evidence="1">
    <location>
        <begin position="141"/>
        <end position="189"/>
    </location>
</feature>
<protein>
    <submittedName>
        <fullName evidence="2">Uncharacterized protein</fullName>
    </submittedName>
</protein>
<gene>
    <name evidence="2" type="ORF">GCM10010412_082290</name>
</gene>
<dbReference type="EMBL" id="BAAATE010000034">
    <property type="protein sequence ID" value="GAA2691789.1"/>
    <property type="molecule type" value="Genomic_DNA"/>
</dbReference>
<dbReference type="Proteomes" id="UP001501666">
    <property type="component" value="Unassembled WGS sequence"/>
</dbReference>
<evidence type="ECO:0000313" key="2">
    <source>
        <dbReference type="EMBL" id="GAA2691789.1"/>
    </source>
</evidence>
<accession>A0ABN3T5H1</accession>